<evidence type="ECO:0000256" key="6">
    <source>
        <dbReference type="SAM" id="Phobius"/>
    </source>
</evidence>
<reference evidence="10 11" key="1">
    <citation type="journal article" date="2020" name="Cell Host Microbe">
        <title>Functional and Genomic Variation between Human-Derived Isolates of Lachnospiraceae Reveals Inter- and Intra-Species Diversity.</title>
        <authorList>
            <person name="Sorbara M.T."/>
            <person name="Littmann E.R."/>
            <person name="Fontana E."/>
            <person name="Moody T.U."/>
            <person name="Kohout C.E."/>
            <person name="Gjonbalaj M."/>
            <person name="Eaton V."/>
            <person name="Seok R."/>
            <person name="Leiner I.M."/>
            <person name="Pamer E.G."/>
        </authorList>
    </citation>
    <scope>NUCLEOTIDE SEQUENCE [LARGE SCALE GENOMIC DNA]</scope>
    <source>
        <strain evidence="9 10">MSK.17.11</strain>
        <strain evidence="8 11">MSK.17.38</strain>
    </source>
</reference>
<protein>
    <submittedName>
        <fullName evidence="9">PLDc_N domain-containing protein</fullName>
    </submittedName>
</protein>
<feature type="domain" description="Cardiolipin synthase N-terminal" evidence="7">
    <location>
        <begin position="7"/>
        <end position="30"/>
    </location>
</feature>
<evidence type="ECO:0000313" key="8">
    <source>
        <dbReference type="EMBL" id="NSK14087.1"/>
    </source>
</evidence>
<evidence type="ECO:0000313" key="11">
    <source>
        <dbReference type="Proteomes" id="UP000701680"/>
    </source>
</evidence>
<comment type="subcellular location">
    <subcellularLocation>
        <location evidence="1">Cell membrane</location>
        <topology evidence="1">Multi-pass membrane protein</topology>
    </subcellularLocation>
</comment>
<organism evidence="9 10">
    <name type="scientific">Dorea phocaeensis</name>
    <dbReference type="NCBI Taxonomy" id="2040291"/>
    <lineage>
        <taxon>Bacteria</taxon>
        <taxon>Bacillati</taxon>
        <taxon>Bacillota</taxon>
        <taxon>Clostridia</taxon>
        <taxon>Lachnospirales</taxon>
        <taxon>Lachnospiraceae</taxon>
        <taxon>Dorea</taxon>
    </lineage>
</organism>
<evidence type="ECO:0000259" key="7">
    <source>
        <dbReference type="Pfam" id="PF13396"/>
    </source>
</evidence>
<keyword evidence="2" id="KW-1003">Cell membrane</keyword>
<evidence type="ECO:0000256" key="5">
    <source>
        <dbReference type="ARBA" id="ARBA00023136"/>
    </source>
</evidence>
<comment type="caution">
    <text evidence="9">The sequence shown here is derived from an EMBL/GenBank/DDBJ whole genome shotgun (WGS) entry which is preliminary data.</text>
</comment>
<keyword evidence="4 6" id="KW-1133">Transmembrane helix</keyword>
<evidence type="ECO:0000313" key="9">
    <source>
        <dbReference type="EMBL" id="NVH57826.1"/>
    </source>
</evidence>
<evidence type="ECO:0000313" key="10">
    <source>
        <dbReference type="Proteomes" id="UP000528555"/>
    </source>
</evidence>
<reference evidence="9" key="2">
    <citation type="submission" date="2020-02" db="EMBL/GenBank/DDBJ databases">
        <authorList>
            <person name="Littmann E."/>
            <person name="Sorbara M."/>
        </authorList>
    </citation>
    <scope>NUCLEOTIDE SEQUENCE</scope>
    <source>
        <strain evidence="9">MSK.17.11</strain>
        <strain evidence="8">MSK.17.38</strain>
    </source>
</reference>
<dbReference type="EMBL" id="JAAITX010000002">
    <property type="protein sequence ID" value="NVH57826.1"/>
    <property type="molecule type" value="Genomic_DNA"/>
</dbReference>
<proteinExistence type="predicted"/>
<evidence type="ECO:0000256" key="4">
    <source>
        <dbReference type="ARBA" id="ARBA00022989"/>
    </source>
</evidence>
<accession>A0A850HHG2</accession>
<dbReference type="Proteomes" id="UP000701680">
    <property type="component" value="Unassembled WGS sequence"/>
</dbReference>
<dbReference type="Pfam" id="PF13396">
    <property type="entry name" value="PLDc_N"/>
    <property type="match status" value="1"/>
</dbReference>
<keyword evidence="3 6" id="KW-0812">Transmembrane</keyword>
<dbReference type="Proteomes" id="UP000528555">
    <property type="component" value="Unassembled WGS sequence"/>
</dbReference>
<feature type="transmembrane region" description="Helical" evidence="6">
    <location>
        <begin position="12"/>
        <end position="31"/>
    </location>
</feature>
<evidence type="ECO:0000256" key="2">
    <source>
        <dbReference type="ARBA" id="ARBA00022475"/>
    </source>
</evidence>
<keyword evidence="10" id="KW-1185">Reference proteome</keyword>
<evidence type="ECO:0000256" key="1">
    <source>
        <dbReference type="ARBA" id="ARBA00004651"/>
    </source>
</evidence>
<dbReference type="EMBL" id="JAAIUO010000002">
    <property type="protein sequence ID" value="NSK14087.1"/>
    <property type="molecule type" value="Genomic_DNA"/>
</dbReference>
<evidence type="ECO:0000256" key="3">
    <source>
        <dbReference type="ARBA" id="ARBA00022692"/>
    </source>
</evidence>
<name>A0A850HHG2_9FIRM</name>
<keyword evidence="5 6" id="KW-0472">Membrane</keyword>
<dbReference type="GO" id="GO:0005886">
    <property type="term" value="C:plasma membrane"/>
    <property type="evidence" value="ECO:0007669"/>
    <property type="project" value="UniProtKB-SubCell"/>
</dbReference>
<sequence length="67" mass="7911">MLNSPMNPTVKITWLVVIMLLPVFGALLFLYTQENVGHRVLQRHYARLNEETEKFLKQDPETEKKLK</sequence>
<dbReference type="AlphaFoldDB" id="A0A850HHG2"/>
<dbReference type="InterPro" id="IPR027379">
    <property type="entry name" value="CLS_N"/>
</dbReference>
<gene>
    <name evidence="9" type="ORF">G5A66_03975</name>
    <name evidence="8" type="ORF">G5A75_04225</name>
</gene>